<reference evidence="5" key="1">
    <citation type="journal article" date="2019" name="Int. J. Syst. Evol. Microbiol.">
        <title>The Global Catalogue of Microorganisms (GCM) 10K type strain sequencing project: providing services to taxonomists for standard genome sequencing and annotation.</title>
        <authorList>
            <consortium name="The Broad Institute Genomics Platform"/>
            <consortium name="The Broad Institute Genome Sequencing Center for Infectious Disease"/>
            <person name="Wu L."/>
            <person name="Ma J."/>
        </authorList>
    </citation>
    <scope>NUCLEOTIDE SEQUENCE [LARGE SCALE GENOMIC DNA]</scope>
    <source>
        <strain evidence="5">JCM 16908</strain>
    </source>
</reference>
<protein>
    <recommendedName>
        <fullName evidence="3">4'-phosphopantetheinyl transferase domain-containing protein</fullName>
    </recommendedName>
</protein>
<dbReference type="PANTHER" id="PTHR12215:SF10">
    <property type="entry name" value="L-AMINOADIPATE-SEMIALDEHYDE DEHYDROGENASE-PHOSPHOPANTETHEINYL TRANSFERASE"/>
    <property type="match status" value="1"/>
</dbReference>
<evidence type="ECO:0000259" key="3">
    <source>
        <dbReference type="Pfam" id="PF01648"/>
    </source>
</evidence>
<feature type="domain" description="4'-phosphopantetheinyl transferase" evidence="3">
    <location>
        <begin position="108"/>
        <end position="195"/>
    </location>
</feature>
<keyword evidence="5" id="KW-1185">Reference proteome</keyword>
<dbReference type="EMBL" id="BAAAZR010000008">
    <property type="protein sequence ID" value="GAA3814606.1"/>
    <property type="molecule type" value="Genomic_DNA"/>
</dbReference>
<organism evidence="4 5">
    <name type="scientific">Sphaerisporangium flaviroseum</name>
    <dbReference type="NCBI Taxonomy" id="509199"/>
    <lineage>
        <taxon>Bacteria</taxon>
        <taxon>Bacillati</taxon>
        <taxon>Actinomycetota</taxon>
        <taxon>Actinomycetes</taxon>
        <taxon>Streptosporangiales</taxon>
        <taxon>Streptosporangiaceae</taxon>
        <taxon>Sphaerisporangium</taxon>
    </lineage>
</organism>
<comment type="caution">
    <text evidence="4">The sequence shown here is derived from an EMBL/GenBank/DDBJ whole genome shotgun (WGS) entry which is preliminary data.</text>
</comment>
<comment type="similarity">
    <text evidence="1">Belongs to the P-Pant transferase superfamily. Gsp/Sfp/HetI/AcpT family.</text>
</comment>
<dbReference type="InterPro" id="IPR050559">
    <property type="entry name" value="P-Pant_transferase_sf"/>
</dbReference>
<gene>
    <name evidence="4" type="ORF">GCM10022226_39340</name>
</gene>
<accession>A0ABP7IBS3</accession>
<name>A0ABP7IBS3_9ACTN</name>
<dbReference type="InterPro" id="IPR037143">
    <property type="entry name" value="4-PPantetheinyl_Trfase_dom_sf"/>
</dbReference>
<dbReference type="Gene3D" id="3.90.470.20">
    <property type="entry name" value="4'-phosphopantetheinyl transferase domain"/>
    <property type="match status" value="1"/>
</dbReference>
<dbReference type="InterPro" id="IPR008278">
    <property type="entry name" value="4-PPantetheinyl_Trfase_dom"/>
</dbReference>
<evidence type="ECO:0000256" key="2">
    <source>
        <dbReference type="ARBA" id="ARBA00022679"/>
    </source>
</evidence>
<dbReference type="RefSeq" id="WP_344941757.1">
    <property type="nucleotide sequence ID" value="NZ_BAAAZR010000008.1"/>
</dbReference>
<sequence>MTVVLVRQAQDILADAPDADDLLTTQERQRAAAILPEADRRVFVAARHLLRRCAARLLDVPAERLAVVQRCTVCGGPHGKPFLPDHPGVHLSLSHAGQTVAAAAHLHPVGIDLERLDQPRAGPQVLARVLTRAERQAVESAPDPHRAFLRQWVRKEALIKAGVAGLHNMNTIDLSPLPLSEGFMRLRDWRIFDWASSDVLGSLATLPGAVKRRLQ</sequence>
<keyword evidence="2" id="KW-0808">Transferase</keyword>
<dbReference type="SUPFAM" id="SSF56214">
    <property type="entry name" value="4'-phosphopantetheinyl transferase"/>
    <property type="match status" value="2"/>
</dbReference>
<proteinExistence type="inferred from homology"/>
<dbReference type="Proteomes" id="UP001500888">
    <property type="component" value="Unassembled WGS sequence"/>
</dbReference>
<evidence type="ECO:0000256" key="1">
    <source>
        <dbReference type="ARBA" id="ARBA00010990"/>
    </source>
</evidence>
<evidence type="ECO:0000313" key="5">
    <source>
        <dbReference type="Proteomes" id="UP001500888"/>
    </source>
</evidence>
<dbReference type="PANTHER" id="PTHR12215">
    <property type="entry name" value="PHOSPHOPANTETHEINE TRANSFERASE"/>
    <property type="match status" value="1"/>
</dbReference>
<dbReference type="Pfam" id="PF01648">
    <property type="entry name" value="ACPS"/>
    <property type="match status" value="1"/>
</dbReference>
<evidence type="ECO:0000313" key="4">
    <source>
        <dbReference type="EMBL" id="GAA3814606.1"/>
    </source>
</evidence>